<dbReference type="Pfam" id="PF13650">
    <property type="entry name" value="Asp_protease_2"/>
    <property type="match status" value="1"/>
</dbReference>
<gene>
    <name evidence="2" type="ORF">GCM10010923_14000</name>
</gene>
<name>A0ABQ1FAZ0_9SPHN</name>
<feature type="signal peptide" evidence="1">
    <location>
        <begin position="1"/>
        <end position="19"/>
    </location>
</feature>
<accession>A0ABQ1FAZ0</accession>
<evidence type="ECO:0000256" key="1">
    <source>
        <dbReference type="SAM" id="SignalP"/>
    </source>
</evidence>
<reference evidence="3" key="1">
    <citation type="journal article" date="2019" name="Int. J. Syst. Evol. Microbiol.">
        <title>The Global Catalogue of Microorganisms (GCM) 10K type strain sequencing project: providing services to taxonomists for standard genome sequencing and annotation.</title>
        <authorList>
            <consortium name="The Broad Institute Genomics Platform"/>
            <consortium name="The Broad Institute Genome Sequencing Center for Infectious Disease"/>
            <person name="Wu L."/>
            <person name="Ma J."/>
        </authorList>
    </citation>
    <scope>NUCLEOTIDE SEQUENCE [LARGE SCALE GENOMIC DNA]</scope>
    <source>
        <strain evidence="3">CGMCC 1.15297</strain>
    </source>
</reference>
<protein>
    <recommendedName>
        <fullName evidence="4">Peptidase A2 domain-containing protein</fullName>
    </recommendedName>
</protein>
<comment type="caution">
    <text evidence="2">The sequence shown here is derived from an EMBL/GenBank/DDBJ whole genome shotgun (WGS) entry which is preliminary data.</text>
</comment>
<dbReference type="Proteomes" id="UP000603317">
    <property type="component" value="Unassembled WGS sequence"/>
</dbReference>
<evidence type="ECO:0000313" key="3">
    <source>
        <dbReference type="Proteomes" id="UP000603317"/>
    </source>
</evidence>
<keyword evidence="3" id="KW-1185">Reference proteome</keyword>
<dbReference type="SUPFAM" id="SSF50630">
    <property type="entry name" value="Acid proteases"/>
    <property type="match status" value="1"/>
</dbReference>
<feature type="chain" id="PRO_5046028029" description="Peptidase A2 domain-containing protein" evidence="1">
    <location>
        <begin position="20"/>
        <end position="505"/>
    </location>
</feature>
<sequence length="505" mass="55034">MTRILLALIALCTSIGAQAQDLVVRGDRLFLAIEVEGTDTVALLDSGAELTVINRPLVDDLGLGGGEEVTARGTGAATTTARLIEGVRLGALGRRIDPPVVAVMDLSDIERRLVGSAVPVILGREFFDQGPLSIDIEGGTIEWLAAEGARAGEALQLESTHGIETIPVTFGESTVVRADFDLGNGTGLLVSAALARELGLEPVGVEPGGGIGGEVGRLVVRVPELTIAGVTFHNVKAHVSESLQVAANVGVGLLRNFLIVTDFPNRKVWLDQREKAEGHPVEIMVVATMHGGHVDNPRYSYEDLYSLVAEFDPDLVGTEIRQEDLARGDDYLARNYPLEMRELALRYRDRIVGIDWLGADLEGRPVPLNYWGEQSEIIRLQRLLEKDDAWRSPKVDEAQARQRRILESATAASLNDGRYDLATSAYYRALAELLEATQFARLTNFYAERDRRIAENAIAAVSFFQRARPDVGGRILFAVGADHRGPLVEVLRRRFGDDIRLVPVP</sequence>
<organism evidence="2 3">
    <name type="scientific">Blastomonas marina</name>
    <dbReference type="NCBI Taxonomy" id="1867408"/>
    <lineage>
        <taxon>Bacteria</taxon>
        <taxon>Pseudomonadati</taxon>
        <taxon>Pseudomonadota</taxon>
        <taxon>Alphaproteobacteria</taxon>
        <taxon>Sphingomonadales</taxon>
        <taxon>Sphingomonadaceae</taxon>
        <taxon>Blastomonas</taxon>
    </lineage>
</organism>
<dbReference type="EMBL" id="BMID01000001">
    <property type="protein sequence ID" value="GGA05410.1"/>
    <property type="molecule type" value="Genomic_DNA"/>
</dbReference>
<evidence type="ECO:0008006" key="4">
    <source>
        <dbReference type="Google" id="ProtNLM"/>
    </source>
</evidence>
<dbReference type="InterPro" id="IPR021109">
    <property type="entry name" value="Peptidase_aspartic_dom_sf"/>
</dbReference>
<dbReference type="Gene3D" id="2.40.70.10">
    <property type="entry name" value="Acid Proteases"/>
    <property type="match status" value="2"/>
</dbReference>
<keyword evidence="1" id="KW-0732">Signal</keyword>
<dbReference type="RefSeq" id="WP_188642018.1">
    <property type="nucleotide sequence ID" value="NZ_BMID01000001.1"/>
</dbReference>
<evidence type="ECO:0000313" key="2">
    <source>
        <dbReference type="EMBL" id="GGA05410.1"/>
    </source>
</evidence>
<proteinExistence type="predicted"/>